<feature type="domain" description="Response regulatory" evidence="2">
    <location>
        <begin position="5"/>
        <end position="133"/>
    </location>
</feature>
<dbReference type="EMBL" id="JBHRTL010000004">
    <property type="protein sequence ID" value="MFC3154391.1"/>
    <property type="molecule type" value="Genomic_DNA"/>
</dbReference>
<dbReference type="PANTHER" id="PTHR44520:SF1">
    <property type="entry name" value="TWO-COMPONENT SYSTEM REGULATORY PROTEIN"/>
    <property type="match status" value="1"/>
</dbReference>
<dbReference type="PANTHER" id="PTHR44520">
    <property type="entry name" value="RESPONSE REGULATOR RCP1-RELATED"/>
    <property type="match status" value="1"/>
</dbReference>
<keyword evidence="4" id="KW-1185">Reference proteome</keyword>
<gene>
    <name evidence="3" type="ORF">ACFOEB_04180</name>
</gene>
<dbReference type="CDD" id="cd17557">
    <property type="entry name" value="REC_Rcp-like"/>
    <property type="match status" value="1"/>
</dbReference>
<comment type="caution">
    <text evidence="3">The sequence shown here is derived from an EMBL/GenBank/DDBJ whole genome shotgun (WGS) entry which is preliminary data.</text>
</comment>
<dbReference type="SUPFAM" id="SSF52172">
    <property type="entry name" value="CheY-like"/>
    <property type="match status" value="1"/>
</dbReference>
<dbReference type="Gene3D" id="3.40.50.2300">
    <property type="match status" value="1"/>
</dbReference>
<dbReference type="RefSeq" id="WP_339616661.1">
    <property type="nucleotide sequence ID" value="NZ_AP031500.1"/>
</dbReference>
<feature type="modified residue" description="4-aspartylphosphate" evidence="1">
    <location>
        <position position="66"/>
    </location>
</feature>
<evidence type="ECO:0000256" key="1">
    <source>
        <dbReference type="PROSITE-ProRule" id="PRU00169"/>
    </source>
</evidence>
<organism evidence="3 4">
    <name type="scientific">Gilvimarinus japonicus</name>
    <dbReference type="NCBI Taxonomy" id="1796469"/>
    <lineage>
        <taxon>Bacteria</taxon>
        <taxon>Pseudomonadati</taxon>
        <taxon>Pseudomonadota</taxon>
        <taxon>Gammaproteobacteria</taxon>
        <taxon>Cellvibrionales</taxon>
        <taxon>Cellvibrionaceae</taxon>
        <taxon>Gilvimarinus</taxon>
    </lineage>
</organism>
<dbReference type="InterPro" id="IPR011006">
    <property type="entry name" value="CheY-like_superfamily"/>
</dbReference>
<keyword evidence="1" id="KW-0597">Phosphoprotein</keyword>
<dbReference type="Proteomes" id="UP001595548">
    <property type="component" value="Unassembled WGS sequence"/>
</dbReference>
<protein>
    <submittedName>
        <fullName evidence="3">Response regulator</fullName>
    </submittedName>
</protein>
<dbReference type="InterPro" id="IPR001789">
    <property type="entry name" value="Sig_transdc_resp-reg_receiver"/>
</dbReference>
<reference evidence="4" key="1">
    <citation type="journal article" date="2019" name="Int. J. Syst. Evol. Microbiol.">
        <title>The Global Catalogue of Microorganisms (GCM) 10K type strain sequencing project: providing services to taxonomists for standard genome sequencing and annotation.</title>
        <authorList>
            <consortium name="The Broad Institute Genomics Platform"/>
            <consortium name="The Broad Institute Genome Sequencing Center for Infectious Disease"/>
            <person name="Wu L."/>
            <person name="Ma J."/>
        </authorList>
    </citation>
    <scope>NUCLEOTIDE SEQUENCE [LARGE SCALE GENOMIC DNA]</scope>
    <source>
        <strain evidence="4">KCTC 52141</strain>
    </source>
</reference>
<sequence length="141" mass="15968">MSKETILLVEDNPDDAELAMLSLRHLNQNYDIQLVTDGAQAIEYLYAQGRYAHNPRLPKPALVLLDINLPNGNGLSVLERMRASAEYSRTPVLILTTSDELIDLVQTRQLGANSYLQKTVDFRHFTSRLHQELDHWLAPTG</sequence>
<evidence type="ECO:0000259" key="2">
    <source>
        <dbReference type="PROSITE" id="PS50110"/>
    </source>
</evidence>
<dbReference type="Pfam" id="PF00072">
    <property type="entry name" value="Response_reg"/>
    <property type="match status" value="1"/>
</dbReference>
<evidence type="ECO:0000313" key="4">
    <source>
        <dbReference type="Proteomes" id="UP001595548"/>
    </source>
</evidence>
<proteinExistence type="predicted"/>
<dbReference type="InterPro" id="IPR052893">
    <property type="entry name" value="TCS_response_regulator"/>
</dbReference>
<dbReference type="PROSITE" id="PS50110">
    <property type="entry name" value="RESPONSE_REGULATORY"/>
    <property type="match status" value="1"/>
</dbReference>
<name>A0ABV7HSB1_9GAMM</name>
<dbReference type="SMART" id="SM00448">
    <property type="entry name" value="REC"/>
    <property type="match status" value="1"/>
</dbReference>
<evidence type="ECO:0000313" key="3">
    <source>
        <dbReference type="EMBL" id="MFC3154391.1"/>
    </source>
</evidence>
<accession>A0ABV7HSB1</accession>